<dbReference type="Pfam" id="PF00149">
    <property type="entry name" value="Metallophos"/>
    <property type="match status" value="1"/>
</dbReference>
<dbReference type="AlphaFoldDB" id="A0A0G9HDR9"/>
<protein>
    <submittedName>
        <fullName evidence="3">Uncharacterized protein</fullName>
    </submittedName>
</protein>
<sequence length="308" mass="33760">MPRKTFTHPALTLALALAGVGFAANAVAGIQTMIVTSDPQYPWTDLTDRGSPESDNERDRRSEALITEQYRSIAAYRAARPGEDIPVFINGDLTAYGHGNQRSVMARLLPILGDNVHLGLGNHDYDNNIRKENGSGCYNNGCARDSIGDLVRHVTAKAGKIAFDYSVTPGVFTTLHRGSLAYAVNARGLDRVLNIQLNNYPDYRVTFETTEGIGKERYDIDSSLAWLGHLIQTRLDKPTFGDWNDRKYDFGIIHMHDPTMFDGDFARLVMNADIAAIFAGHLHGTMAAMAASATFPSSSVVRPRSAPT</sequence>
<dbReference type="GO" id="GO:0016787">
    <property type="term" value="F:hydrolase activity"/>
    <property type="evidence" value="ECO:0007669"/>
    <property type="project" value="InterPro"/>
</dbReference>
<dbReference type="SUPFAM" id="SSF56300">
    <property type="entry name" value="Metallo-dependent phosphatases"/>
    <property type="match status" value="1"/>
</dbReference>
<name>A0A0G9HDR9_9GAMM</name>
<dbReference type="EMBL" id="CP017480">
    <property type="protein sequence ID" value="APG04491.1"/>
    <property type="molecule type" value="Genomic_DNA"/>
</dbReference>
<dbReference type="InterPro" id="IPR004843">
    <property type="entry name" value="Calcineurin-like_PHP"/>
</dbReference>
<feature type="signal peptide" evidence="2">
    <location>
        <begin position="1"/>
        <end position="28"/>
    </location>
</feature>
<feature type="chain" id="PRO_5014228124" evidence="2">
    <location>
        <begin position="29"/>
        <end position="308"/>
    </location>
</feature>
<keyword evidence="2" id="KW-0732">Signal</keyword>
<keyword evidence="4" id="KW-1185">Reference proteome</keyword>
<dbReference type="PATRIC" id="fig|1440763.5.peg.1135"/>
<feature type="region of interest" description="Disordered" evidence="1">
    <location>
        <begin position="41"/>
        <end position="61"/>
    </location>
</feature>
<evidence type="ECO:0000313" key="4">
    <source>
        <dbReference type="Proteomes" id="UP000182987"/>
    </source>
</evidence>
<evidence type="ECO:0000256" key="2">
    <source>
        <dbReference type="SAM" id="SignalP"/>
    </source>
</evidence>
<dbReference type="InterPro" id="IPR029052">
    <property type="entry name" value="Metallo-depent_PP-like"/>
</dbReference>
<reference evidence="4" key="1">
    <citation type="submission" date="2016-09" db="EMBL/GenBank/DDBJ databases">
        <authorList>
            <person name="Lysoe E."/>
        </authorList>
    </citation>
    <scope>NUCLEOTIDE SEQUENCE [LARGE SCALE GENOMIC DNA]</scope>
    <source>
        <strain evidence="4">LJ96T</strain>
    </source>
</reference>
<evidence type="ECO:0000313" key="3">
    <source>
        <dbReference type="EMBL" id="APG04491.1"/>
    </source>
</evidence>
<dbReference type="OrthoDB" id="8055872at2"/>
<dbReference type="KEGG" id="lrz:BJI69_11685"/>
<gene>
    <name evidence="3" type="ORF">BJI69_11685</name>
</gene>
<proteinExistence type="predicted"/>
<feature type="compositionally biased region" description="Basic and acidic residues" evidence="1">
    <location>
        <begin position="46"/>
        <end position="61"/>
    </location>
</feature>
<accession>A0A0G9HDR9</accession>
<dbReference type="Proteomes" id="UP000182987">
    <property type="component" value="Chromosome"/>
</dbReference>
<evidence type="ECO:0000256" key="1">
    <source>
        <dbReference type="SAM" id="MobiDB-lite"/>
    </source>
</evidence>
<dbReference type="RefSeq" id="WP_046966989.1">
    <property type="nucleotide sequence ID" value="NZ_CP017480.1"/>
</dbReference>
<organism evidence="3 4">
    <name type="scientific">Luteibacter rhizovicinus DSM 16549</name>
    <dbReference type="NCBI Taxonomy" id="1440763"/>
    <lineage>
        <taxon>Bacteria</taxon>
        <taxon>Pseudomonadati</taxon>
        <taxon>Pseudomonadota</taxon>
        <taxon>Gammaproteobacteria</taxon>
        <taxon>Lysobacterales</taxon>
        <taxon>Rhodanobacteraceae</taxon>
        <taxon>Luteibacter</taxon>
    </lineage>
</organism>